<dbReference type="EMBL" id="JACEEZ010006037">
    <property type="protein sequence ID" value="KAG0725083.1"/>
    <property type="molecule type" value="Genomic_DNA"/>
</dbReference>
<dbReference type="AlphaFoldDB" id="A0A8J4YEF1"/>
<gene>
    <name evidence="1" type="ORF">GWK47_004823</name>
</gene>
<protein>
    <submittedName>
        <fullName evidence="1">Uncharacterized protein</fullName>
    </submittedName>
</protein>
<evidence type="ECO:0000313" key="2">
    <source>
        <dbReference type="Proteomes" id="UP000770661"/>
    </source>
</evidence>
<dbReference type="Proteomes" id="UP000770661">
    <property type="component" value="Unassembled WGS sequence"/>
</dbReference>
<comment type="caution">
    <text evidence="1">The sequence shown here is derived from an EMBL/GenBank/DDBJ whole genome shotgun (WGS) entry which is preliminary data.</text>
</comment>
<accession>A0A8J4YEF1</accession>
<reference evidence="1" key="1">
    <citation type="submission" date="2020-07" db="EMBL/GenBank/DDBJ databases">
        <title>The High-quality genome of the commercially important snow crab, Chionoecetes opilio.</title>
        <authorList>
            <person name="Jeong J.-H."/>
            <person name="Ryu S."/>
        </authorList>
    </citation>
    <scope>NUCLEOTIDE SEQUENCE</scope>
    <source>
        <strain evidence="1">MADBK_172401_WGS</strain>
        <tissue evidence="1">Digestive gland</tissue>
    </source>
</reference>
<sequence>MASPKTDAACLICRDTISFKNDEYSSVGRKGLTSINKFTHRHNELYPTNPIPIYKFDENGKQYVHTSCHKSHTDSRRYEQIGKRQHVDETGPTSHKLQCDTKKFSFHTDCYLCGMHVDQEKARKYPTNVEYEFSHVMLLTVSETTLKDVRTLRNSSGTLGLMQLHMDLHVLMIYQQRRPFTTADVSNSTCLHEILHLACYLQTRMEHHLGNEDVLLVPSMK</sequence>
<keyword evidence="2" id="KW-1185">Reference proteome</keyword>
<proteinExistence type="predicted"/>
<organism evidence="1 2">
    <name type="scientific">Chionoecetes opilio</name>
    <name type="common">Atlantic snow crab</name>
    <name type="synonym">Cancer opilio</name>
    <dbReference type="NCBI Taxonomy" id="41210"/>
    <lineage>
        <taxon>Eukaryota</taxon>
        <taxon>Metazoa</taxon>
        <taxon>Ecdysozoa</taxon>
        <taxon>Arthropoda</taxon>
        <taxon>Crustacea</taxon>
        <taxon>Multicrustacea</taxon>
        <taxon>Malacostraca</taxon>
        <taxon>Eumalacostraca</taxon>
        <taxon>Eucarida</taxon>
        <taxon>Decapoda</taxon>
        <taxon>Pleocyemata</taxon>
        <taxon>Brachyura</taxon>
        <taxon>Eubrachyura</taxon>
        <taxon>Majoidea</taxon>
        <taxon>Majidae</taxon>
        <taxon>Chionoecetes</taxon>
    </lineage>
</organism>
<name>A0A8J4YEF1_CHIOP</name>
<evidence type="ECO:0000313" key="1">
    <source>
        <dbReference type="EMBL" id="KAG0725083.1"/>
    </source>
</evidence>